<proteinExistence type="predicted"/>
<organism evidence="2 3">
    <name type="scientific">Bugula neritina</name>
    <name type="common">Brown bryozoan</name>
    <name type="synonym">Sertularia neritina</name>
    <dbReference type="NCBI Taxonomy" id="10212"/>
    <lineage>
        <taxon>Eukaryota</taxon>
        <taxon>Metazoa</taxon>
        <taxon>Spiralia</taxon>
        <taxon>Lophotrochozoa</taxon>
        <taxon>Bryozoa</taxon>
        <taxon>Gymnolaemata</taxon>
        <taxon>Cheilostomatida</taxon>
        <taxon>Flustrina</taxon>
        <taxon>Buguloidea</taxon>
        <taxon>Bugulidae</taxon>
        <taxon>Bugula</taxon>
    </lineage>
</organism>
<keyword evidence="3" id="KW-1185">Reference proteome</keyword>
<feature type="compositionally biased region" description="Basic and acidic residues" evidence="1">
    <location>
        <begin position="20"/>
        <end position="29"/>
    </location>
</feature>
<comment type="caution">
    <text evidence="2">The sequence shown here is derived from an EMBL/GenBank/DDBJ whole genome shotgun (WGS) entry which is preliminary data.</text>
</comment>
<feature type="region of interest" description="Disordered" evidence="1">
    <location>
        <begin position="1"/>
        <end position="41"/>
    </location>
</feature>
<sequence length="253" mass="28699">MPPPQANQPLYTWGLPSSSKTDKLPEEPPQRGNPFQWRKPWDADESLKPCVTTQLGSDECTLTRTKSAPFSCGSPSTSENIPAADVKCPTKKSNSSSGRKAVVRKCDACRQTFIELEELKIEENEDTCEEEFGPIVEETCTEEVDSDEELLWPHRWHEWPVTMYDTFDSGLDKLQKAQGSQIVDDGGDDCYTYSEFHLGTSLPCHRHKLGDPNCWLSKEPQDIPEDVVYRYFDDYSSARLPGNMSKLKIKRGR</sequence>
<evidence type="ECO:0000313" key="3">
    <source>
        <dbReference type="Proteomes" id="UP000593567"/>
    </source>
</evidence>
<dbReference type="Proteomes" id="UP000593567">
    <property type="component" value="Unassembled WGS sequence"/>
</dbReference>
<name>A0A7J7JU61_BUGNE</name>
<evidence type="ECO:0000256" key="1">
    <source>
        <dbReference type="SAM" id="MobiDB-lite"/>
    </source>
</evidence>
<gene>
    <name evidence="2" type="ORF">EB796_012174</name>
</gene>
<dbReference type="AlphaFoldDB" id="A0A7J7JU61"/>
<reference evidence="2" key="1">
    <citation type="submission" date="2020-06" db="EMBL/GenBank/DDBJ databases">
        <title>Draft genome of Bugula neritina, a colonial animal packing powerful symbionts and potential medicines.</title>
        <authorList>
            <person name="Rayko M."/>
        </authorList>
    </citation>
    <scope>NUCLEOTIDE SEQUENCE [LARGE SCALE GENOMIC DNA]</scope>
    <source>
        <strain evidence="2">Kwan_BN1</strain>
    </source>
</reference>
<accession>A0A7J7JU61</accession>
<dbReference type="EMBL" id="VXIV02001811">
    <property type="protein sequence ID" value="KAF6029487.1"/>
    <property type="molecule type" value="Genomic_DNA"/>
</dbReference>
<feature type="compositionally biased region" description="Polar residues" evidence="1">
    <location>
        <begin position="7"/>
        <end position="19"/>
    </location>
</feature>
<protein>
    <submittedName>
        <fullName evidence="2">Uncharacterized protein</fullName>
    </submittedName>
</protein>
<evidence type="ECO:0000313" key="2">
    <source>
        <dbReference type="EMBL" id="KAF6029487.1"/>
    </source>
</evidence>